<protein>
    <recommendedName>
        <fullName evidence="1">HMG box domain-containing protein</fullName>
    </recommendedName>
</protein>
<evidence type="ECO:0000259" key="1">
    <source>
        <dbReference type="Pfam" id="PF00505"/>
    </source>
</evidence>
<dbReference type="Proteomes" id="UP001215598">
    <property type="component" value="Unassembled WGS sequence"/>
</dbReference>
<feature type="domain" description="HMG box" evidence="1">
    <location>
        <begin position="6"/>
        <end position="59"/>
    </location>
</feature>
<comment type="caution">
    <text evidence="2">The sequence shown here is derived from an EMBL/GenBank/DDBJ whole genome shotgun (WGS) entry which is preliminary data.</text>
</comment>
<accession>A0AAD7K465</accession>
<sequence>MATRHRTPNAFLCFRSFVSEREHGRRTQTDVSKIAGVEWKALRPAGKRPFQQKAKALAHAADLALAQLPATSTMIEETSGHSQESTSVAPETIESRCLDILTTNPIEPQLSIPEHVFPIPHRQSLSDFETYNNTTLSAMVPNPAPSNMSLSLYLEMAEWGGEGLSFEDEVFGRYVNFPEGE</sequence>
<dbReference type="Pfam" id="PF00505">
    <property type="entry name" value="HMG_box"/>
    <property type="match status" value="1"/>
</dbReference>
<name>A0AAD7K465_9AGAR</name>
<proteinExistence type="predicted"/>
<dbReference type="InterPro" id="IPR009071">
    <property type="entry name" value="HMG_box_dom"/>
</dbReference>
<reference evidence="2" key="1">
    <citation type="submission" date="2023-03" db="EMBL/GenBank/DDBJ databases">
        <title>Massive genome expansion in bonnet fungi (Mycena s.s.) driven by repeated elements and novel gene families across ecological guilds.</title>
        <authorList>
            <consortium name="Lawrence Berkeley National Laboratory"/>
            <person name="Harder C.B."/>
            <person name="Miyauchi S."/>
            <person name="Viragh M."/>
            <person name="Kuo A."/>
            <person name="Thoen E."/>
            <person name="Andreopoulos B."/>
            <person name="Lu D."/>
            <person name="Skrede I."/>
            <person name="Drula E."/>
            <person name="Henrissat B."/>
            <person name="Morin E."/>
            <person name="Kohler A."/>
            <person name="Barry K."/>
            <person name="LaButti K."/>
            <person name="Morin E."/>
            <person name="Salamov A."/>
            <person name="Lipzen A."/>
            <person name="Mereny Z."/>
            <person name="Hegedus B."/>
            <person name="Baldrian P."/>
            <person name="Stursova M."/>
            <person name="Weitz H."/>
            <person name="Taylor A."/>
            <person name="Grigoriev I.V."/>
            <person name="Nagy L.G."/>
            <person name="Martin F."/>
            <person name="Kauserud H."/>
        </authorList>
    </citation>
    <scope>NUCLEOTIDE SEQUENCE</scope>
    <source>
        <strain evidence="2">CBHHK182m</strain>
    </source>
</reference>
<dbReference type="EMBL" id="JARKIB010000007">
    <property type="protein sequence ID" value="KAJ7778134.1"/>
    <property type="molecule type" value="Genomic_DNA"/>
</dbReference>
<gene>
    <name evidence="2" type="ORF">B0H16DRAFT_879004</name>
</gene>
<keyword evidence="3" id="KW-1185">Reference proteome</keyword>
<evidence type="ECO:0000313" key="2">
    <source>
        <dbReference type="EMBL" id="KAJ7778134.1"/>
    </source>
</evidence>
<dbReference type="InterPro" id="IPR036910">
    <property type="entry name" value="HMG_box_dom_sf"/>
</dbReference>
<dbReference type="Gene3D" id="1.10.30.10">
    <property type="entry name" value="High mobility group box domain"/>
    <property type="match status" value="1"/>
</dbReference>
<organism evidence="2 3">
    <name type="scientific">Mycena metata</name>
    <dbReference type="NCBI Taxonomy" id="1033252"/>
    <lineage>
        <taxon>Eukaryota</taxon>
        <taxon>Fungi</taxon>
        <taxon>Dikarya</taxon>
        <taxon>Basidiomycota</taxon>
        <taxon>Agaricomycotina</taxon>
        <taxon>Agaricomycetes</taxon>
        <taxon>Agaricomycetidae</taxon>
        <taxon>Agaricales</taxon>
        <taxon>Marasmiineae</taxon>
        <taxon>Mycenaceae</taxon>
        <taxon>Mycena</taxon>
    </lineage>
</organism>
<dbReference type="SUPFAM" id="SSF47095">
    <property type="entry name" value="HMG-box"/>
    <property type="match status" value="1"/>
</dbReference>
<dbReference type="AlphaFoldDB" id="A0AAD7K465"/>
<evidence type="ECO:0000313" key="3">
    <source>
        <dbReference type="Proteomes" id="UP001215598"/>
    </source>
</evidence>